<dbReference type="Proteomes" id="UP000425960">
    <property type="component" value="Chromosome"/>
</dbReference>
<evidence type="ECO:0000313" key="3">
    <source>
        <dbReference type="Proteomes" id="UP000425960"/>
    </source>
</evidence>
<dbReference type="KEGG" id="dov:DSCO28_66740"/>
<keyword evidence="1" id="KW-0472">Membrane</keyword>
<dbReference type="AlphaFoldDB" id="A0A5K8A173"/>
<dbReference type="RefSeq" id="WP_155325518.1">
    <property type="nucleotide sequence ID" value="NZ_AP021876.1"/>
</dbReference>
<keyword evidence="1" id="KW-0812">Transmembrane</keyword>
<accession>A0A5K8A173</accession>
<evidence type="ECO:0000313" key="2">
    <source>
        <dbReference type="EMBL" id="BBO86108.1"/>
    </source>
</evidence>
<feature type="transmembrane region" description="Helical" evidence="1">
    <location>
        <begin position="6"/>
        <end position="26"/>
    </location>
</feature>
<protein>
    <submittedName>
        <fullName evidence="2">Uncharacterized protein</fullName>
    </submittedName>
</protein>
<name>A0A5K8A173_9BACT</name>
<gene>
    <name evidence="2" type="ORF">DSCO28_66740</name>
</gene>
<reference evidence="2 3" key="1">
    <citation type="submission" date="2019-11" db="EMBL/GenBank/DDBJ databases">
        <title>Comparative genomics of hydrocarbon-degrading Desulfosarcina strains.</title>
        <authorList>
            <person name="Watanabe M."/>
            <person name="Kojima H."/>
            <person name="Fukui M."/>
        </authorList>
    </citation>
    <scope>NUCLEOTIDE SEQUENCE [LARGE SCALE GENOMIC DNA]</scope>
    <source>
        <strain evidence="2 3">28bB2T</strain>
    </source>
</reference>
<evidence type="ECO:0000256" key="1">
    <source>
        <dbReference type="SAM" id="Phobius"/>
    </source>
</evidence>
<dbReference type="EMBL" id="AP021876">
    <property type="protein sequence ID" value="BBO86108.1"/>
    <property type="molecule type" value="Genomic_DNA"/>
</dbReference>
<organism evidence="2 3">
    <name type="scientific">Desulfosarcina ovata subsp. sediminis</name>
    <dbReference type="NCBI Taxonomy" id="885957"/>
    <lineage>
        <taxon>Bacteria</taxon>
        <taxon>Pseudomonadati</taxon>
        <taxon>Thermodesulfobacteriota</taxon>
        <taxon>Desulfobacteria</taxon>
        <taxon>Desulfobacterales</taxon>
        <taxon>Desulfosarcinaceae</taxon>
        <taxon>Desulfosarcina</taxon>
    </lineage>
</organism>
<keyword evidence="1" id="KW-1133">Transmembrane helix</keyword>
<proteinExistence type="predicted"/>
<sequence length="51" mass="5602">MPEFNFHYPLGGLFVLIGSIGFLKGFDFLAAQSVKRLLEMAARPQGESGRS</sequence>